<name>A0ABT0PW35_9FLAO</name>
<reference evidence="2 3" key="1">
    <citation type="submission" date="2022-05" db="EMBL/GenBank/DDBJ databases">
        <authorList>
            <person name="Park J.-S."/>
        </authorList>
    </citation>
    <scope>NUCLEOTIDE SEQUENCE [LARGE SCALE GENOMIC DNA]</scope>
    <source>
        <strain evidence="2 3">2012CJ35-5</strain>
    </source>
</reference>
<dbReference type="InterPro" id="IPR014710">
    <property type="entry name" value="RmlC-like_jellyroll"/>
</dbReference>
<dbReference type="EMBL" id="JAMFMA010000005">
    <property type="protein sequence ID" value="MCL6275600.1"/>
    <property type="molecule type" value="Genomic_DNA"/>
</dbReference>
<dbReference type="SUPFAM" id="SSF51182">
    <property type="entry name" value="RmlC-like cupins"/>
    <property type="match status" value="1"/>
</dbReference>
<protein>
    <submittedName>
        <fullName evidence="2">Cupin domain-containing protein</fullName>
    </submittedName>
</protein>
<keyword evidence="3" id="KW-1185">Reference proteome</keyword>
<accession>A0ABT0PW35</accession>
<gene>
    <name evidence="2" type="ORF">M3P19_16415</name>
</gene>
<feature type="domain" description="Cupin type-2" evidence="1">
    <location>
        <begin position="34"/>
        <end position="93"/>
    </location>
</feature>
<sequence>MMYKINNLIRTEPFDGLTINKLAHTEALEVLLINMEKESLFPEHTSPKDANLLVLSGNITFHINGSSYALDKSQFFQFPKDEVHWVKANSNSQFLIIR</sequence>
<evidence type="ECO:0000313" key="3">
    <source>
        <dbReference type="Proteomes" id="UP001203607"/>
    </source>
</evidence>
<dbReference type="Gene3D" id="2.60.120.10">
    <property type="entry name" value="Jelly Rolls"/>
    <property type="match status" value="1"/>
</dbReference>
<evidence type="ECO:0000313" key="2">
    <source>
        <dbReference type="EMBL" id="MCL6275600.1"/>
    </source>
</evidence>
<evidence type="ECO:0000259" key="1">
    <source>
        <dbReference type="Pfam" id="PF07883"/>
    </source>
</evidence>
<proteinExistence type="predicted"/>
<comment type="caution">
    <text evidence="2">The sequence shown here is derived from an EMBL/GenBank/DDBJ whole genome shotgun (WGS) entry which is preliminary data.</text>
</comment>
<dbReference type="Proteomes" id="UP001203607">
    <property type="component" value="Unassembled WGS sequence"/>
</dbReference>
<dbReference type="InterPro" id="IPR011051">
    <property type="entry name" value="RmlC_Cupin_sf"/>
</dbReference>
<dbReference type="Pfam" id="PF07883">
    <property type="entry name" value="Cupin_2"/>
    <property type="match status" value="1"/>
</dbReference>
<dbReference type="InterPro" id="IPR013096">
    <property type="entry name" value="Cupin_2"/>
</dbReference>
<organism evidence="2 3">
    <name type="scientific">Flagellimonas spongiicola</name>
    <dbReference type="NCBI Taxonomy" id="2942208"/>
    <lineage>
        <taxon>Bacteria</taxon>
        <taxon>Pseudomonadati</taxon>
        <taxon>Bacteroidota</taxon>
        <taxon>Flavobacteriia</taxon>
        <taxon>Flavobacteriales</taxon>
        <taxon>Flavobacteriaceae</taxon>
        <taxon>Flagellimonas</taxon>
    </lineage>
</organism>
<dbReference type="RefSeq" id="WP_249658789.1">
    <property type="nucleotide sequence ID" value="NZ_JAMFMA010000005.1"/>
</dbReference>